<accession>A0A0F9X8K1</accession>
<sequence length="264" mass="28881">MREDVRLSYLAAIGVTSWVPRFDLANAATRLPPKLPAGQLPVEQASRSAQSPVAEEFEKVAPSGDAAQLRAMVVIKSDLTAKPPNVSPPANESAATKSLPRSDIPVGPFYMQLWLAGPCALLIEMTESGMQTSSAEYRLLGDILRAAELPTPPRLFADFQWPLIKNRQLNHGASAANEGLQSFMQARLEGQNVKSIGCFGGLATLLVESDPEAYERLAGREVTSEQLAPAWFAPDMETLMAEAGEKARLWHLLRRVRSRWTESE</sequence>
<evidence type="ECO:0008006" key="2">
    <source>
        <dbReference type="Google" id="ProtNLM"/>
    </source>
</evidence>
<reference evidence="1" key="1">
    <citation type="journal article" date="2015" name="Nature">
        <title>Complex archaea that bridge the gap between prokaryotes and eukaryotes.</title>
        <authorList>
            <person name="Spang A."/>
            <person name="Saw J.H."/>
            <person name="Jorgensen S.L."/>
            <person name="Zaremba-Niedzwiedzka K."/>
            <person name="Martijn J."/>
            <person name="Lind A.E."/>
            <person name="van Eijk R."/>
            <person name="Schleper C."/>
            <person name="Guy L."/>
            <person name="Ettema T.J."/>
        </authorList>
    </citation>
    <scope>NUCLEOTIDE SEQUENCE</scope>
</reference>
<proteinExistence type="predicted"/>
<organism evidence="1">
    <name type="scientific">marine sediment metagenome</name>
    <dbReference type="NCBI Taxonomy" id="412755"/>
    <lineage>
        <taxon>unclassified sequences</taxon>
        <taxon>metagenomes</taxon>
        <taxon>ecological metagenomes</taxon>
    </lineage>
</organism>
<evidence type="ECO:0000313" key="1">
    <source>
        <dbReference type="EMBL" id="KKN95281.1"/>
    </source>
</evidence>
<dbReference type="AlphaFoldDB" id="A0A0F9X8K1"/>
<protein>
    <recommendedName>
        <fullName evidence="2">Energy transducer TonB</fullName>
    </recommendedName>
</protein>
<name>A0A0F9X8K1_9ZZZZ</name>
<comment type="caution">
    <text evidence="1">The sequence shown here is derived from an EMBL/GenBank/DDBJ whole genome shotgun (WGS) entry which is preliminary data.</text>
</comment>
<gene>
    <name evidence="1" type="ORF">LCGC14_0178060</name>
</gene>
<dbReference type="EMBL" id="LAZR01000071">
    <property type="protein sequence ID" value="KKN95281.1"/>
    <property type="molecule type" value="Genomic_DNA"/>
</dbReference>